<feature type="region of interest" description="Disordered" evidence="1">
    <location>
        <begin position="91"/>
        <end position="223"/>
    </location>
</feature>
<keyword evidence="2" id="KW-1185">Reference proteome</keyword>
<dbReference type="InParanoid" id="A0A3Q0KNT6"/>
<dbReference type="AlphaFoldDB" id="A0A3Q0KNT6"/>
<proteinExistence type="predicted"/>
<dbReference type="Proteomes" id="UP000008854">
    <property type="component" value="Unassembled WGS sequence"/>
</dbReference>
<sequence>MLIIVIISSIVYINCIVISNNGSYQFQSQKQTFNANGYSMHEQNQSQSFIHNNNDGQHIIQKQSQQQSQHSYSIQSQIQYQSLNYTNLQSLVNPQNQNDDSQIPVDTTNQSSGSQISNQAESPSQSGTDIDPSLPDNHQQQQQATELPQESQDSQQQQQQQQPTQETQNEADSPHLELSPQFDQSHSNNSNSILVQPQSSEQSQELQDNQDQSSQQLQSEIQQPHQLDLSPQFDQSQSNISDLILVQLNSSKQSREIQDNQDQSLPQLQPEIQQPHQIDLSSQFDQSQSNISDLILVQLNSSKQSREIQDSLNQSLPQLQPEIQQPHQIDLSSQFDQSQSNISDLILVQPQPPGQFQESDSQILNVSKPVVESYSEFDDSQTGEPKQSLEAQLTPDPPLSYQNSNNNND</sequence>
<name>A0A3Q0KNT6_SCHMA</name>
<reference evidence="3" key="2">
    <citation type="submission" date="2018-12" db="UniProtKB">
        <authorList>
            <consortium name="WormBaseParasite"/>
        </authorList>
    </citation>
    <scope>IDENTIFICATION</scope>
    <source>
        <strain evidence="3">Puerto Rican</strain>
    </source>
</reference>
<feature type="compositionally biased region" description="Polar residues" evidence="1">
    <location>
        <begin position="400"/>
        <end position="409"/>
    </location>
</feature>
<evidence type="ECO:0000256" key="1">
    <source>
        <dbReference type="SAM" id="MobiDB-lite"/>
    </source>
</evidence>
<feature type="compositionally biased region" description="Low complexity" evidence="1">
    <location>
        <begin position="196"/>
        <end position="223"/>
    </location>
</feature>
<evidence type="ECO:0000313" key="3">
    <source>
        <dbReference type="WBParaSite" id="Smp_143900.1"/>
    </source>
</evidence>
<feature type="compositionally biased region" description="Polar residues" evidence="1">
    <location>
        <begin position="382"/>
        <end position="391"/>
    </location>
</feature>
<dbReference type="WBParaSite" id="Smp_143900.1">
    <property type="protein sequence ID" value="Smp_143900.1"/>
    <property type="gene ID" value="Smp_143900"/>
</dbReference>
<feature type="compositionally biased region" description="Low complexity" evidence="1">
    <location>
        <begin position="139"/>
        <end position="168"/>
    </location>
</feature>
<feature type="compositionally biased region" description="Polar residues" evidence="1">
    <location>
        <begin position="181"/>
        <end position="195"/>
    </location>
</feature>
<feature type="region of interest" description="Disordered" evidence="1">
    <location>
        <begin position="370"/>
        <end position="409"/>
    </location>
</feature>
<protein>
    <submittedName>
        <fullName evidence="3">Transmembrane protein</fullName>
    </submittedName>
</protein>
<evidence type="ECO:0000313" key="2">
    <source>
        <dbReference type="Proteomes" id="UP000008854"/>
    </source>
</evidence>
<accession>A0A3Q0KNT6</accession>
<organism evidence="2 3">
    <name type="scientific">Schistosoma mansoni</name>
    <name type="common">Blood fluke</name>
    <dbReference type="NCBI Taxonomy" id="6183"/>
    <lineage>
        <taxon>Eukaryota</taxon>
        <taxon>Metazoa</taxon>
        <taxon>Spiralia</taxon>
        <taxon>Lophotrochozoa</taxon>
        <taxon>Platyhelminthes</taxon>
        <taxon>Trematoda</taxon>
        <taxon>Digenea</taxon>
        <taxon>Strigeidida</taxon>
        <taxon>Schistosomatoidea</taxon>
        <taxon>Schistosomatidae</taxon>
        <taxon>Schistosoma</taxon>
    </lineage>
</organism>
<reference evidence="2" key="1">
    <citation type="journal article" date="2012" name="PLoS Negl. Trop. Dis.">
        <title>A systematically improved high quality genome and transcriptome of the human blood fluke Schistosoma mansoni.</title>
        <authorList>
            <person name="Protasio A.V."/>
            <person name="Tsai I.J."/>
            <person name="Babbage A."/>
            <person name="Nichol S."/>
            <person name="Hunt M."/>
            <person name="Aslett M.A."/>
            <person name="De Silva N."/>
            <person name="Velarde G.S."/>
            <person name="Anderson T.J."/>
            <person name="Clark R.C."/>
            <person name="Davidson C."/>
            <person name="Dillon G.P."/>
            <person name="Holroyd N.E."/>
            <person name="LoVerde P.T."/>
            <person name="Lloyd C."/>
            <person name="McQuillan J."/>
            <person name="Oliveira G."/>
            <person name="Otto T.D."/>
            <person name="Parker-Manuel S.J."/>
            <person name="Quail M.A."/>
            <person name="Wilson R.A."/>
            <person name="Zerlotini A."/>
            <person name="Dunne D.W."/>
            <person name="Berriman M."/>
        </authorList>
    </citation>
    <scope>NUCLEOTIDE SEQUENCE [LARGE SCALE GENOMIC DNA]</scope>
    <source>
        <strain evidence="2">Puerto Rican</strain>
    </source>
</reference>
<feature type="compositionally biased region" description="Polar residues" evidence="1">
    <location>
        <begin position="91"/>
        <end position="128"/>
    </location>
</feature>